<dbReference type="KEGG" id="vg:18559998"/>
<evidence type="ECO:0000313" key="2">
    <source>
        <dbReference type="Proteomes" id="UP000008726"/>
    </source>
</evidence>
<organism evidence="1 2">
    <name type="scientific">Aeromonas phage PX29</name>
    <dbReference type="NCBI Taxonomy" id="926067"/>
    <lineage>
        <taxon>Viruses</taxon>
        <taxon>Duplodnaviria</taxon>
        <taxon>Heunggongvirae</taxon>
        <taxon>Uroviricota</taxon>
        <taxon>Caudoviricetes</taxon>
        <taxon>Pantevenvirales</taxon>
        <taxon>Straboviridae</taxon>
        <taxon>Angelvirus</taxon>
        <taxon>Angelvirus px29</taxon>
    </lineage>
</organism>
<evidence type="ECO:0000313" key="1">
    <source>
        <dbReference type="EMBL" id="ADQ52793.1"/>
    </source>
</evidence>
<protein>
    <submittedName>
        <fullName evidence="1">Uncharacterized protein</fullName>
    </submittedName>
</protein>
<name>E5DQ07_9CAUD</name>
<dbReference type="RefSeq" id="YP_009011503.1">
    <property type="nucleotide sequence ID" value="NC_023688.1"/>
</dbReference>
<proteinExistence type="predicted"/>
<reference evidence="1 2" key="1">
    <citation type="journal article" date="2010" name="Virol. J.">
        <title>Genomes of the T4-related bacteriophages as windows on microbial genome evolution.</title>
        <authorList>
            <person name="Petrov V.M."/>
            <person name="Ratnayaka S."/>
            <person name="Nolan J.M."/>
            <person name="Miller E.S."/>
            <person name="Karam J.D."/>
        </authorList>
    </citation>
    <scope>NUCLEOTIDE SEQUENCE [LARGE SCALE GENOMIC DNA]</scope>
</reference>
<dbReference type="EMBL" id="GU396103">
    <property type="protein sequence ID" value="ADQ52793.1"/>
    <property type="molecule type" value="Genomic_DNA"/>
</dbReference>
<keyword evidence="2" id="KW-1185">Reference proteome</keyword>
<dbReference type="OrthoDB" id="12158at10239"/>
<accession>E5DQ07</accession>
<dbReference type="Proteomes" id="UP000008726">
    <property type="component" value="Segment"/>
</dbReference>
<dbReference type="GeneID" id="18559998"/>
<sequence>MKTLSNFLAESVKEAPEPKQVYKSKNQVVELTKEQEFELSKKSKLNTKMKVGVYDFMSSIHAQARAAQRRNDVSAEDWKAFYRKIAHYVEDEKIRNGQFMFHSKSMDISVAGRVKNRQIEIATVYPKGTAGFQSKKRTEMGQKQAIFESVEQFYDSPDTSDWIEEAESIMGESLTDVILVKIKPPSGGFFVFGACNLIFVLLI</sequence>
<gene>
    <name evidence="1" type="ORF">PX29p074</name>
</gene>